<dbReference type="AlphaFoldDB" id="A0A6M3L5N6"/>
<organism evidence="2">
    <name type="scientific">viral metagenome</name>
    <dbReference type="NCBI Taxonomy" id="1070528"/>
    <lineage>
        <taxon>unclassified sequences</taxon>
        <taxon>metagenomes</taxon>
        <taxon>organismal metagenomes</taxon>
    </lineage>
</organism>
<dbReference type="SUPFAM" id="SSF53756">
    <property type="entry name" value="UDP-Glycosyltransferase/glycogen phosphorylase"/>
    <property type="match status" value="1"/>
</dbReference>
<reference evidence="2" key="1">
    <citation type="submission" date="2020-03" db="EMBL/GenBank/DDBJ databases">
        <title>The deep terrestrial virosphere.</title>
        <authorList>
            <person name="Holmfeldt K."/>
            <person name="Nilsson E."/>
            <person name="Simone D."/>
            <person name="Lopez-Fernandez M."/>
            <person name="Wu X."/>
            <person name="de Brujin I."/>
            <person name="Lundin D."/>
            <person name="Andersson A."/>
            <person name="Bertilsson S."/>
            <person name="Dopson M."/>
        </authorList>
    </citation>
    <scope>NUCLEOTIDE SEQUENCE</scope>
    <source>
        <strain evidence="2">MM415B02456</strain>
    </source>
</reference>
<evidence type="ECO:0000259" key="1">
    <source>
        <dbReference type="Pfam" id="PF00534"/>
    </source>
</evidence>
<feature type="domain" description="Glycosyl transferase family 1" evidence="1">
    <location>
        <begin position="153"/>
        <end position="286"/>
    </location>
</feature>
<dbReference type="EMBL" id="MT142886">
    <property type="protein sequence ID" value="QJA90036.1"/>
    <property type="molecule type" value="Genomic_DNA"/>
</dbReference>
<proteinExistence type="predicted"/>
<dbReference type="Pfam" id="PF00534">
    <property type="entry name" value="Glycos_transf_1"/>
    <property type="match status" value="1"/>
</dbReference>
<gene>
    <name evidence="2" type="ORF">MM415B02456_0011</name>
</gene>
<name>A0A6M3L5N6_9ZZZZ</name>
<dbReference type="Gene3D" id="3.40.50.2000">
    <property type="entry name" value="Glycogen Phosphorylase B"/>
    <property type="match status" value="1"/>
</dbReference>
<dbReference type="InterPro" id="IPR001296">
    <property type="entry name" value="Glyco_trans_1"/>
</dbReference>
<protein>
    <submittedName>
        <fullName evidence="2">Putative glycosyltransferase</fullName>
    </submittedName>
</protein>
<accession>A0A6M3L5N6</accession>
<keyword evidence="2" id="KW-0808">Transferase</keyword>
<sequence>MLNWTLAEEIRLLGHQVYFLDDFPGDWRPKKGEINWVRGGGPTSGDALKTAREIGARCHLHLEGVAYFRISADSALNWGYTEEPSKEVIEKFKADYRSWMKYAYEADSCSVNGANQIKVIQDHLFDGRELPNCHRLACGADARYALSLPKVHQKRNYMVTVSRIAPNKQIMKIAEAIALLDHPLPWVIVGFGDRDYVKMLLKFCKDNNVRVQIKTAFGAEKWYLINNACLMLCGWMGIPPSEGILCDVPVLSYNHPDIVEMYSDSIFWGVNNSIYSYSDALNFILEPVNRYDVLQKTWEAKNKLLAGGRLYAMTQEQLAQYYVERIFIR</sequence>
<dbReference type="GO" id="GO:0016757">
    <property type="term" value="F:glycosyltransferase activity"/>
    <property type="evidence" value="ECO:0007669"/>
    <property type="project" value="InterPro"/>
</dbReference>
<evidence type="ECO:0000313" key="2">
    <source>
        <dbReference type="EMBL" id="QJA90036.1"/>
    </source>
</evidence>